<dbReference type="SUPFAM" id="SSF81301">
    <property type="entry name" value="Nucleotidyltransferase"/>
    <property type="match status" value="1"/>
</dbReference>
<dbReference type="InterPro" id="IPR052038">
    <property type="entry name" value="Type-VII_TA_antitoxin"/>
</dbReference>
<evidence type="ECO:0000313" key="12">
    <source>
        <dbReference type="Proteomes" id="UP001301388"/>
    </source>
</evidence>
<proteinExistence type="inferred from homology"/>
<keyword evidence="3" id="KW-0808">Transferase</keyword>
<feature type="domain" description="Polymerase nucleotidyl transferase" evidence="10">
    <location>
        <begin position="24"/>
        <end position="103"/>
    </location>
</feature>
<keyword evidence="2" id="KW-1277">Toxin-antitoxin system</keyword>
<evidence type="ECO:0000256" key="3">
    <source>
        <dbReference type="ARBA" id="ARBA00022679"/>
    </source>
</evidence>
<dbReference type="Pfam" id="PF01909">
    <property type="entry name" value="NTP_transf_2"/>
    <property type="match status" value="1"/>
</dbReference>
<dbReference type="InterPro" id="IPR002934">
    <property type="entry name" value="Polymerase_NTP_transf_dom"/>
</dbReference>
<accession>A0ABU5TNV7</accession>
<dbReference type="PANTHER" id="PTHR33571">
    <property type="entry name" value="SSL8005 PROTEIN"/>
    <property type="match status" value="1"/>
</dbReference>
<keyword evidence="7" id="KW-0067">ATP-binding</keyword>
<keyword evidence="4" id="KW-0548">Nucleotidyltransferase</keyword>
<dbReference type="Gene3D" id="3.30.460.10">
    <property type="entry name" value="Beta Polymerase, domain 2"/>
    <property type="match status" value="1"/>
</dbReference>
<organism evidence="11 12">
    <name type="scientific">Pseudanabaena galeata UHCC 0370</name>
    <dbReference type="NCBI Taxonomy" id="3110310"/>
    <lineage>
        <taxon>Bacteria</taxon>
        <taxon>Bacillati</taxon>
        <taxon>Cyanobacteriota</taxon>
        <taxon>Cyanophyceae</taxon>
        <taxon>Pseudanabaenales</taxon>
        <taxon>Pseudanabaenaceae</taxon>
        <taxon>Pseudanabaena</taxon>
    </lineage>
</organism>
<comment type="similarity">
    <text evidence="9">Belongs to the MntA antitoxin family.</text>
</comment>
<evidence type="ECO:0000256" key="5">
    <source>
        <dbReference type="ARBA" id="ARBA00022723"/>
    </source>
</evidence>
<keyword evidence="12" id="KW-1185">Reference proteome</keyword>
<evidence type="ECO:0000313" key="11">
    <source>
        <dbReference type="EMBL" id="MEA5479954.1"/>
    </source>
</evidence>
<dbReference type="RefSeq" id="WP_323263080.1">
    <property type="nucleotide sequence ID" value="NZ_JAYGIE010000104.1"/>
</dbReference>
<evidence type="ECO:0000256" key="2">
    <source>
        <dbReference type="ARBA" id="ARBA00022649"/>
    </source>
</evidence>
<dbReference type="Proteomes" id="UP001301388">
    <property type="component" value="Unassembled WGS sequence"/>
</dbReference>
<dbReference type="CDD" id="cd05403">
    <property type="entry name" value="NT_KNTase_like"/>
    <property type="match status" value="1"/>
</dbReference>
<name>A0ABU5TNV7_9CYAN</name>
<comment type="caution">
    <text evidence="11">The sequence shown here is derived from an EMBL/GenBank/DDBJ whole genome shotgun (WGS) entry which is preliminary data.</text>
</comment>
<evidence type="ECO:0000256" key="7">
    <source>
        <dbReference type="ARBA" id="ARBA00022840"/>
    </source>
</evidence>
<dbReference type="PANTHER" id="PTHR33571:SF12">
    <property type="entry name" value="BSL3053 PROTEIN"/>
    <property type="match status" value="1"/>
</dbReference>
<evidence type="ECO:0000256" key="9">
    <source>
        <dbReference type="ARBA" id="ARBA00038276"/>
    </source>
</evidence>
<evidence type="ECO:0000259" key="10">
    <source>
        <dbReference type="Pfam" id="PF01909"/>
    </source>
</evidence>
<keyword evidence="5" id="KW-0479">Metal-binding</keyword>
<evidence type="ECO:0000256" key="6">
    <source>
        <dbReference type="ARBA" id="ARBA00022741"/>
    </source>
</evidence>
<evidence type="ECO:0000256" key="1">
    <source>
        <dbReference type="ARBA" id="ARBA00001946"/>
    </source>
</evidence>
<evidence type="ECO:0000256" key="8">
    <source>
        <dbReference type="ARBA" id="ARBA00022842"/>
    </source>
</evidence>
<sequence length="107" mass="12453">MTQNIEKKIKSLARSDVLQTLSLHRHKLKSLGVKSLRLFGSVARDEARPDSDIDFLVEFVNDPSFFELFEVQYFLEDLFHCKIDLGMEESLKEHLREPVLKDAIYAL</sequence>
<keyword evidence="6" id="KW-0547">Nucleotide-binding</keyword>
<dbReference type="EMBL" id="JAYGIE010000104">
    <property type="protein sequence ID" value="MEA5479954.1"/>
    <property type="molecule type" value="Genomic_DNA"/>
</dbReference>
<protein>
    <submittedName>
        <fullName evidence="11">Nucleotidyltransferase family protein</fullName>
    </submittedName>
</protein>
<reference evidence="11 12" key="1">
    <citation type="submission" date="2023-12" db="EMBL/GenBank/DDBJ databases">
        <title>Baltic Sea Cyanobacteria.</title>
        <authorList>
            <person name="Delbaje E."/>
            <person name="Fewer D.P."/>
            <person name="Shishido T.K."/>
        </authorList>
    </citation>
    <scope>NUCLEOTIDE SEQUENCE [LARGE SCALE GENOMIC DNA]</scope>
    <source>
        <strain evidence="11 12">UHCC 0370</strain>
    </source>
</reference>
<comment type="cofactor">
    <cofactor evidence="1">
        <name>Mg(2+)</name>
        <dbReference type="ChEBI" id="CHEBI:18420"/>
    </cofactor>
</comment>
<keyword evidence="8" id="KW-0460">Magnesium</keyword>
<gene>
    <name evidence="11" type="ORF">VB774_20190</name>
</gene>
<evidence type="ECO:0000256" key="4">
    <source>
        <dbReference type="ARBA" id="ARBA00022695"/>
    </source>
</evidence>
<dbReference type="InterPro" id="IPR043519">
    <property type="entry name" value="NT_sf"/>
</dbReference>